<accession>A0ABW3KVR3</accession>
<dbReference type="PANTHER" id="PTHR33744:SF15">
    <property type="entry name" value="CARBOHYDRATE DIACID REGULATOR"/>
    <property type="match status" value="1"/>
</dbReference>
<gene>
    <name evidence="2" type="ORF">ACFQ2J_00850</name>
</gene>
<dbReference type="InterPro" id="IPR025736">
    <property type="entry name" value="PucR_C-HTH_dom"/>
</dbReference>
<reference evidence="3" key="1">
    <citation type="journal article" date="2019" name="Int. J. Syst. Evol. Microbiol.">
        <title>The Global Catalogue of Microorganisms (GCM) 10K type strain sequencing project: providing services to taxonomists for standard genome sequencing and annotation.</title>
        <authorList>
            <consortium name="The Broad Institute Genomics Platform"/>
            <consortium name="The Broad Institute Genome Sequencing Center for Infectious Disease"/>
            <person name="Wu L."/>
            <person name="Ma J."/>
        </authorList>
    </citation>
    <scope>NUCLEOTIDE SEQUENCE [LARGE SCALE GENOMIC DNA]</scope>
    <source>
        <strain evidence="3">CCUG 56607</strain>
    </source>
</reference>
<dbReference type="InterPro" id="IPR051448">
    <property type="entry name" value="CdaR-like_regulators"/>
</dbReference>
<evidence type="ECO:0000313" key="3">
    <source>
        <dbReference type="Proteomes" id="UP001596990"/>
    </source>
</evidence>
<organism evidence="2 3">
    <name type="scientific">Thalassobacillus hwangdonensis</name>
    <dbReference type="NCBI Taxonomy" id="546108"/>
    <lineage>
        <taxon>Bacteria</taxon>
        <taxon>Bacillati</taxon>
        <taxon>Bacillota</taxon>
        <taxon>Bacilli</taxon>
        <taxon>Bacillales</taxon>
        <taxon>Bacillaceae</taxon>
        <taxon>Thalassobacillus</taxon>
    </lineage>
</organism>
<keyword evidence="3" id="KW-1185">Reference proteome</keyword>
<proteinExistence type="predicted"/>
<feature type="domain" description="PucR C-terminal helix-turn-helix" evidence="1">
    <location>
        <begin position="239"/>
        <end position="295"/>
    </location>
</feature>
<dbReference type="RefSeq" id="WP_386055696.1">
    <property type="nucleotide sequence ID" value="NZ_JBHTKL010000001.1"/>
</dbReference>
<protein>
    <submittedName>
        <fullName evidence="2">PucR family transcriptional regulator</fullName>
    </submittedName>
</protein>
<dbReference type="EMBL" id="JBHTKL010000001">
    <property type="protein sequence ID" value="MFD1017730.1"/>
    <property type="molecule type" value="Genomic_DNA"/>
</dbReference>
<evidence type="ECO:0000259" key="1">
    <source>
        <dbReference type="Pfam" id="PF13556"/>
    </source>
</evidence>
<dbReference type="Pfam" id="PF13556">
    <property type="entry name" value="HTH_30"/>
    <property type="match status" value="1"/>
</dbReference>
<evidence type="ECO:0000313" key="2">
    <source>
        <dbReference type="EMBL" id="MFD1017730.1"/>
    </source>
</evidence>
<dbReference type="Gene3D" id="1.10.10.2840">
    <property type="entry name" value="PucR C-terminal helix-turn-helix domain"/>
    <property type="match status" value="1"/>
</dbReference>
<dbReference type="PANTHER" id="PTHR33744">
    <property type="entry name" value="CARBOHYDRATE DIACID REGULATOR"/>
    <property type="match status" value="1"/>
</dbReference>
<dbReference type="SUPFAM" id="SSF46689">
    <property type="entry name" value="Homeodomain-like"/>
    <property type="match status" value="1"/>
</dbReference>
<comment type="caution">
    <text evidence="2">The sequence shown here is derived from an EMBL/GenBank/DDBJ whole genome shotgun (WGS) entry which is preliminary data.</text>
</comment>
<dbReference type="InterPro" id="IPR042070">
    <property type="entry name" value="PucR_C-HTH_sf"/>
</dbReference>
<dbReference type="Proteomes" id="UP001596990">
    <property type="component" value="Unassembled WGS sequence"/>
</dbReference>
<sequence>MDITQKLKRIFPSIVQMDDGVQTVQHQEYHTFLTPDGQQIGIPKSDLTEKDIELLEAFLSPANKENCQMTPGEKEWFNRIQDPDYEAERLPDISAYRFVFFKVSDTNFDKDSFNEAIQGLFPKTMPLLWTDTNSGVIIEELVDATDEPIPYDQIIDVLISDFYVNLTLFVGKFHSDVSKAYHHYQWAEEWYGITSRHLKKPVATFTDTIPYLYLERLNEDDALRIRSAVLAEVEDDLELLETIKVFLECNSNATLAAKQLFMHRNSLQYRVDKFIEKTGIDVKQFKGALIAYLALQQHN</sequence>
<dbReference type="InterPro" id="IPR009057">
    <property type="entry name" value="Homeodomain-like_sf"/>
</dbReference>
<name>A0ABW3KVR3_9BACI</name>